<dbReference type="GO" id="GO:0043190">
    <property type="term" value="C:ATP-binding cassette (ABC) transporter complex"/>
    <property type="evidence" value="ECO:0007669"/>
    <property type="project" value="InterPro"/>
</dbReference>
<reference evidence="6 7" key="1">
    <citation type="journal article" date="2013" name="Stand. Genomic Sci.">
        <title>Genomic Encyclopedia of Type Strains, Phase I: The one thousand microbial genomes (KMG-I) project.</title>
        <authorList>
            <person name="Kyrpides N.C."/>
            <person name="Woyke T."/>
            <person name="Eisen J.A."/>
            <person name="Garrity G."/>
            <person name="Lilburn T.G."/>
            <person name="Beck B.J."/>
            <person name="Whitman W.B."/>
            <person name="Hugenholtz P."/>
            <person name="Klenk H.P."/>
        </authorList>
    </citation>
    <scope>NUCLEOTIDE SEQUENCE [LARGE SCALE GENOMIC DNA]</scope>
    <source>
        <strain evidence="6 7">DSM 45044</strain>
    </source>
</reference>
<dbReference type="RefSeq" id="WP_147141109.1">
    <property type="nucleotide sequence ID" value="NZ_BAABIJ010000003.1"/>
</dbReference>
<name>A0A562UY24_9ACTN</name>
<dbReference type="PANTHER" id="PTHR30290">
    <property type="entry name" value="PERIPLASMIC BINDING COMPONENT OF ABC TRANSPORTER"/>
    <property type="match status" value="1"/>
</dbReference>
<dbReference type="PANTHER" id="PTHR30290:SF9">
    <property type="entry name" value="OLIGOPEPTIDE-BINDING PROTEIN APPA"/>
    <property type="match status" value="1"/>
</dbReference>
<proteinExistence type="inferred from homology"/>
<dbReference type="GO" id="GO:0015833">
    <property type="term" value="P:peptide transport"/>
    <property type="evidence" value="ECO:0007669"/>
    <property type="project" value="TreeGrafter"/>
</dbReference>
<dbReference type="AlphaFoldDB" id="A0A562UY24"/>
<gene>
    <name evidence="6" type="ORF">LX16_3932</name>
</gene>
<dbReference type="EMBL" id="VLLL01000007">
    <property type="protein sequence ID" value="TWJ10515.1"/>
    <property type="molecule type" value="Genomic_DNA"/>
</dbReference>
<evidence type="ECO:0000256" key="2">
    <source>
        <dbReference type="ARBA" id="ARBA00022448"/>
    </source>
</evidence>
<feature type="signal peptide" evidence="4">
    <location>
        <begin position="1"/>
        <end position="24"/>
    </location>
</feature>
<feature type="chain" id="PRO_5038598578" evidence="4">
    <location>
        <begin position="25"/>
        <end position="598"/>
    </location>
</feature>
<feature type="domain" description="Solute-binding protein family 5" evidence="5">
    <location>
        <begin position="94"/>
        <end position="476"/>
    </location>
</feature>
<keyword evidence="2" id="KW-0813">Transport</keyword>
<dbReference type="OrthoDB" id="7888869at2"/>
<dbReference type="SUPFAM" id="SSF53850">
    <property type="entry name" value="Periplasmic binding protein-like II"/>
    <property type="match status" value="1"/>
</dbReference>
<dbReference type="PIRSF" id="PIRSF002741">
    <property type="entry name" value="MppA"/>
    <property type="match status" value="1"/>
</dbReference>
<dbReference type="Proteomes" id="UP000321617">
    <property type="component" value="Unassembled WGS sequence"/>
</dbReference>
<dbReference type="GO" id="GO:1904680">
    <property type="term" value="F:peptide transmembrane transporter activity"/>
    <property type="evidence" value="ECO:0007669"/>
    <property type="project" value="TreeGrafter"/>
</dbReference>
<dbReference type="PROSITE" id="PS51257">
    <property type="entry name" value="PROKAR_LIPOPROTEIN"/>
    <property type="match status" value="1"/>
</dbReference>
<evidence type="ECO:0000256" key="4">
    <source>
        <dbReference type="SAM" id="SignalP"/>
    </source>
</evidence>
<comment type="caution">
    <text evidence="6">The sequence shown here is derived from an EMBL/GenBank/DDBJ whole genome shotgun (WGS) entry which is preliminary data.</text>
</comment>
<organism evidence="6 7">
    <name type="scientific">Stackebrandtia albiflava</name>
    <dbReference type="NCBI Taxonomy" id="406432"/>
    <lineage>
        <taxon>Bacteria</taxon>
        <taxon>Bacillati</taxon>
        <taxon>Actinomycetota</taxon>
        <taxon>Actinomycetes</taxon>
        <taxon>Glycomycetales</taxon>
        <taxon>Glycomycetaceae</taxon>
        <taxon>Stackebrandtia</taxon>
    </lineage>
</organism>
<sequence>MTSRNLDISRRRLLQLMGIGAVSAAGVTSLTACKADSPDSGGDGGTFTTAYDFDVTSQNYNAIIADTTLLMASPFSELFYPRSALLNWGDNSWVYMLAESSTWDGDVLNIKYRTGIKWSDDTDFTIDDVLGSFRVAKLNTAPGADGWAQVTAIDKVDDTTVAVTFTEPYPGLEREILRSRIHATSRYGEHFATAEQLVTDGVVFDDPEQQEFVSVLGELSFEDFVTCGAFAVDAATVSDTRITMNLHEGGLFADQVKFDKVVVVKASNDEAAQLVAERKVDYITHVLGPAERAQFEGTEGLVEMSFVDKQGTGLMLNNKSNPEFEDYRVRKALLHAIDKQQVGQIALGDGAFFVPQYMSGLSDVVSESILTADELAKFDPYEYDLDKATAYLEDAGWTKDGDAWLKPDGEPAEYEILAVNGWNDFDLTAQQVAEQWNAFGIKAVTHNADEASIWGIWPAGDFQVAVRQWGNPFIPGIHGAWQMNWFTDNNRTEDTPGMWLETEEVETEAYGTVDIREIYDTARMSQDEAERTEANKKLAVIFNETLPRLPIWGFNRLSFGVTGVGVGEFAVDSTLKNNDIYQDNPVMISVLNGDIGPA</sequence>
<keyword evidence="7" id="KW-1185">Reference proteome</keyword>
<evidence type="ECO:0000313" key="7">
    <source>
        <dbReference type="Proteomes" id="UP000321617"/>
    </source>
</evidence>
<dbReference type="Pfam" id="PF00496">
    <property type="entry name" value="SBP_bac_5"/>
    <property type="match status" value="1"/>
</dbReference>
<dbReference type="Gene3D" id="3.40.190.10">
    <property type="entry name" value="Periplasmic binding protein-like II"/>
    <property type="match status" value="1"/>
</dbReference>
<protein>
    <submittedName>
        <fullName evidence="6">Peptide/nickel transport system substrate-binding protein</fullName>
    </submittedName>
</protein>
<keyword evidence="3 4" id="KW-0732">Signal</keyword>
<dbReference type="InterPro" id="IPR006311">
    <property type="entry name" value="TAT_signal"/>
</dbReference>
<dbReference type="PROSITE" id="PS51318">
    <property type="entry name" value="TAT"/>
    <property type="match status" value="1"/>
</dbReference>
<dbReference type="InterPro" id="IPR030678">
    <property type="entry name" value="Peptide/Ni-bd"/>
</dbReference>
<dbReference type="Gene3D" id="3.10.105.10">
    <property type="entry name" value="Dipeptide-binding Protein, Domain 3"/>
    <property type="match status" value="1"/>
</dbReference>
<evidence type="ECO:0000313" key="6">
    <source>
        <dbReference type="EMBL" id="TWJ10515.1"/>
    </source>
</evidence>
<dbReference type="GO" id="GO:0042597">
    <property type="term" value="C:periplasmic space"/>
    <property type="evidence" value="ECO:0007669"/>
    <property type="project" value="UniProtKB-ARBA"/>
</dbReference>
<comment type="similarity">
    <text evidence="1">Belongs to the bacterial solute-binding protein 5 family.</text>
</comment>
<accession>A0A562UY24</accession>
<dbReference type="InterPro" id="IPR000914">
    <property type="entry name" value="SBP_5_dom"/>
</dbReference>
<evidence type="ECO:0000256" key="1">
    <source>
        <dbReference type="ARBA" id="ARBA00005695"/>
    </source>
</evidence>
<evidence type="ECO:0000259" key="5">
    <source>
        <dbReference type="Pfam" id="PF00496"/>
    </source>
</evidence>
<evidence type="ECO:0000256" key="3">
    <source>
        <dbReference type="ARBA" id="ARBA00022729"/>
    </source>
</evidence>
<dbReference type="InterPro" id="IPR039424">
    <property type="entry name" value="SBP_5"/>
</dbReference>